<organism evidence="3 4">
    <name type="scientific">Caenorhabditis auriculariae</name>
    <dbReference type="NCBI Taxonomy" id="2777116"/>
    <lineage>
        <taxon>Eukaryota</taxon>
        <taxon>Metazoa</taxon>
        <taxon>Ecdysozoa</taxon>
        <taxon>Nematoda</taxon>
        <taxon>Chromadorea</taxon>
        <taxon>Rhabditida</taxon>
        <taxon>Rhabditina</taxon>
        <taxon>Rhabditomorpha</taxon>
        <taxon>Rhabditoidea</taxon>
        <taxon>Rhabditidae</taxon>
        <taxon>Peloderinae</taxon>
        <taxon>Caenorhabditis</taxon>
    </lineage>
</organism>
<name>A0A8S1HFF4_9PELO</name>
<evidence type="ECO:0000313" key="4">
    <source>
        <dbReference type="Proteomes" id="UP000835052"/>
    </source>
</evidence>
<keyword evidence="4" id="KW-1185">Reference proteome</keyword>
<dbReference type="AlphaFoldDB" id="A0A8S1HFF4"/>
<accession>A0A8S1HFF4</accession>
<feature type="compositionally biased region" description="Basic and acidic residues" evidence="1">
    <location>
        <begin position="172"/>
        <end position="184"/>
    </location>
</feature>
<feature type="region of interest" description="Disordered" evidence="1">
    <location>
        <begin position="131"/>
        <end position="184"/>
    </location>
</feature>
<feature type="compositionally biased region" description="Basic and acidic residues" evidence="1">
    <location>
        <begin position="131"/>
        <end position="140"/>
    </location>
</feature>
<protein>
    <submittedName>
        <fullName evidence="3">Uncharacterized protein</fullName>
    </submittedName>
</protein>
<feature type="transmembrane region" description="Helical" evidence="2">
    <location>
        <begin position="94"/>
        <end position="118"/>
    </location>
</feature>
<feature type="compositionally biased region" description="Basic and acidic residues" evidence="1">
    <location>
        <begin position="617"/>
        <end position="634"/>
    </location>
</feature>
<reference evidence="3" key="1">
    <citation type="submission" date="2020-10" db="EMBL/GenBank/DDBJ databases">
        <authorList>
            <person name="Kikuchi T."/>
        </authorList>
    </citation>
    <scope>NUCLEOTIDE SEQUENCE</scope>
    <source>
        <strain evidence="3">NKZ352</strain>
    </source>
</reference>
<feature type="compositionally biased region" description="Basic and acidic residues" evidence="1">
    <location>
        <begin position="149"/>
        <end position="162"/>
    </location>
</feature>
<comment type="caution">
    <text evidence="3">The sequence shown here is derived from an EMBL/GenBank/DDBJ whole genome shotgun (WGS) entry which is preliminary data.</text>
</comment>
<keyword evidence="2" id="KW-0812">Transmembrane</keyword>
<dbReference type="EMBL" id="CAJGYM010000031">
    <property type="protein sequence ID" value="CAD6192988.1"/>
    <property type="molecule type" value="Genomic_DNA"/>
</dbReference>
<feature type="transmembrane region" description="Helical" evidence="2">
    <location>
        <begin position="475"/>
        <end position="493"/>
    </location>
</feature>
<evidence type="ECO:0000256" key="1">
    <source>
        <dbReference type="SAM" id="MobiDB-lite"/>
    </source>
</evidence>
<feature type="transmembrane region" description="Helical" evidence="2">
    <location>
        <begin position="439"/>
        <end position="463"/>
    </location>
</feature>
<proteinExistence type="predicted"/>
<evidence type="ECO:0000313" key="3">
    <source>
        <dbReference type="EMBL" id="CAD6192988.1"/>
    </source>
</evidence>
<gene>
    <name evidence="3" type="ORF">CAUJ_LOCUS8907</name>
</gene>
<keyword evidence="2" id="KW-0472">Membrane</keyword>
<sequence length="1024" mass="114922">MIDYIAYSAPACHTLEVCNKVTTAAPTTVPTAEPTTEPTTELTSEPVITTTTTFNTTIGIVADSRCGQNSSAAASARAQANADRKDCPSYCSTGMLITAITVSVVLLILLAISTFAALRLFFLRKNEDAENANHPKEQRQNAEMSEACPRQHPDQRPKETEAKNPPAPNEYKNSKEKKSTENNPEKAVVDLRQLAAMVWNKARLKRQLVVICGILFCALSTASAQDACCPGSMWSYPSGDAVPPGCEDSKVTCTEGSVHVEQPSKKSTIVSSFLMRATKTGAIIILDTGGVSLKMSNLKEIVHKGIGPAVHLRNSKLVDDESFNSLERIEVDDPYVYCKNRDLLRFEGNVSKKVRELLEKVANKTLDICTTTAAPTTVPTTEPTTELTSEPVITTTKTFNTTIGIVADSRCGQNSSAAASARAQANADRKDCPSYCSTGMLITAIIIIVVLLILLAISTFAALRLFFFRKNEDAEIANFLSYATQIFNLMIYIQSGRDKAMLNSVMMDRLAGKRGNLLRDVTNIHYLAISRKNKFEQNMPLDPKTDFADPFQTPWTEPNFSEFDTRQEMTADFIEAAQKFETIRKVHETGKEFEPPAGTKIWSDLRMKDADKMELTKLAEQPIVERKPKPEKSKGPPKIPKRRLKGGADPPSKGTTSVKAEQPKKKEDTKTEGARKEGTKKEDLKKEVPKKKEDTKMEGAKKEDPRKEDTKKENSKKEDMKMEGAIKEGTKKEDPKKGEAEKKDKARNVVDAANIVVRVLKEDKPKETFKMPSNLIKFDKCHPLTLTEPVNVRYDTCKTKSKVLRDTFSVMMFMIDQLQLYFQLHGKALALVNHNANMVDIKVIERVRTFAAYDKSLSSYPDFPYDALKRENNPKWNLVPTQAVAFYDELKRLRFSALPKEKRLLEMLEFEHAHRANILHAEGLNYFYWFKTFIPLGGTILPGEGYGDAVLRTLQEEQRCTLNYDRQKRKLKTRLLRKKKRTRRRRIVAQAPPPWRDEPIRERAIHGAFSNDVILFGIQNLNGL</sequence>
<feature type="region of interest" description="Disordered" evidence="1">
    <location>
        <begin position="617"/>
        <end position="745"/>
    </location>
</feature>
<feature type="compositionally biased region" description="Basic and acidic residues" evidence="1">
    <location>
        <begin position="661"/>
        <end position="745"/>
    </location>
</feature>
<evidence type="ECO:0000256" key="2">
    <source>
        <dbReference type="SAM" id="Phobius"/>
    </source>
</evidence>
<keyword evidence="2" id="KW-1133">Transmembrane helix</keyword>
<dbReference type="Proteomes" id="UP000835052">
    <property type="component" value="Unassembled WGS sequence"/>
</dbReference>